<dbReference type="EMBL" id="JAMYWD010001668">
    <property type="protein sequence ID" value="KAJ4941349.1"/>
    <property type="molecule type" value="Genomic_DNA"/>
</dbReference>
<feature type="compositionally biased region" description="Basic residues" evidence="1">
    <location>
        <begin position="68"/>
        <end position="77"/>
    </location>
</feature>
<evidence type="ECO:0000313" key="3">
    <source>
        <dbReference type="Proteomes" id="UP001141806"/>
    </source>
</evidence>
<evidence type="ECO:0000313" key="2">
    <source>
        <dbReference type="EMBL" id="KAJ4941349.1"/>
    </source>
</evidence>
<proteinExistence type="predicted"/>
<feature type="region of interest" description="Disordered" evidence="1">
    <location>
        <begin position="1"/>
        <end position="78"/>
    </location>
</feature>
<evidence type="ECO:0008006" key="4">
    <source>
        <dbReference type="Google" id="ProtNLM"/>
    </source>
</evidence>
<accession>A0A9Q0GKC1</accession>
<keyword evidence="3" id="KW-1185">Reference proteome</keyword>
<organism evidence="2 3">
    <name type="scientific">Protea cynaroides</name>
    <dbReference type="NCBI Taxonomy" id="273540"/>
    <lineage>
        <taxon>Eukaryota</taxon>
        <taxon>Viridiplantae</taxon>
        <taxon>Streptophyta</taxon>
        <taxon>Embryophyta</taxon>
        <taxon>Tracheophyta</taxon>
        <taxon>Spermatophyta</taxon>
        <taxon>Magnoliopsida</taxon>
        <taxon>Proteales</taxon>
        <taxon>Proteaceae</taxon>
        <taxon>Protea</taxon>
    </lineage>
</organism>
<dbReference type="Proteomes" id="UP001141806">
    <property type="component" value="Unassembled WGS sequence"/>
</dbReference>
<name>A0A9Q0GKC1_9MAGN</name>
<evidence type="ECO:0000256" key="1">
    <source>
        <dbReference type="SAM" id="MobiDB-lite"/>
    </source>
</evidence>
<dbReference type="OrthoDB" id="1750107at2759"/>
<reference evidence="2" key="1">
    <citation type="journal article" date="2023" name="Plant J.">
        <title>The genome of the king protea, Protea cynaroides.</title>
        <authorList>
            <person name="Chang J."/>
            <person name="Duong T.A."/>
            <person name="Schoeman C."/>
            <person name="Ma X."/>
            <person name="Roodt D."/>
            <person name="Barker N."/>
            <person name="Li Z."/>
            <person name="Van de Peer Y."/>
            <person name="Mizrachi E."/>
        </authorList>
    </citation>
    <scope>NUCLEOTIDE SEQUENCE</scope>
    <source>
        <tissue evidence="2">Young leaves</tissue>
    </source>
</reference>
<sequence>MKKVTFQDQQGRKSGGIGGQGNQPNPPLWNNNPVYQPPPPGLEAGDQRPNLGLGAQPVRPNNAQLVPHMRRPNRPTCRRPYPDWIDTAYPLPRGYKVPDFAKFSRETNQSTVEHIGRFTVQCGEAGANDFLKMRLFANSLSDTQMEEAFHSRFYRIAPEVSITDLSGMYQIAGEKDEDFIARFKRARHRCPLVSFFRKSNGRFSG</sequence>
<dbReference type="AlphaFoldDB" id="A0A9Q0GKC1"/>
<comment type="caution">
    <text evidence="2">The sequence shown here is derived from an EMBL/GenBank/DDBJ whole genome shotgun (WGS) entry which is preliminary data.</text>
</comment>
<gene>
    <name evidence="2" type="ORF">NE237_000124</name>
</gene>
<protein>
    <recommendedName>
        <fullName evidence="4">Retrotransposon gag domain-containing protein</fullName>
    </recommendedName>
</protein>